<name>A0A418V9K3_9DEIO</name>
<dbReference type="InterPro" id="IPR010093">
    <property type="entry name" value="SinI_DNA-bd"/>
</dbReference>
<dbReference type="Pfam" id="PF12728">
    <property type="entry name" value="HTH_17"/>
    <property type="match status" value="1"/>
</dbReference>
<dbReference type="InterPro" id="IPR041657">
    <property type="entry name" value="HTH_17"/>
</dbReference>
<accession>A0A418V9K3</accession>
<keyword evidence="2" id="KW-0238">DNA-binding</keyword>
<dbReference type="AlphaFoldDB" id="A0A418V9K3"/>
<keyword evidence="3" id="KW-1185">Reference proteome</keyword>
<sequence>MTTHSDYRFPSGEPVPPIMTVADVVRWLGISRDAVYDAIQTGDLPCRKLTRRQYLVTPQAVMAWLEPK</sequence>
<evidence type="ECO:0000313" key="2">
    <source>
        <dbReference type="EMBL" id="RJF72749.1"/>
    </source>
</evidence>
<dbReference type="SUPFAM" id="SSF46955">
    <property type="entry name" value="Putative DNA-binding domain"/>
    <property type="match status" value="1"/>
</dbReference>
<dbReference type="InterPro" id="IPR009061">
    <property type="entry name" value="DNA-bd_dom_put_sf"/>
</dbReference>
<evidence type="ECO:0000259" key="1">
    <source>
        <dbReference type="Pfam" id="PF12728"/>
    </source>
</evidence>
<gene>
    <name evidence="2" type="ORF">D3875_15570</name>
</gene>
<dbReference type="EMBL" id="QYUJ01000014">
    <property type="protein sequence ID" value="RJF72749.1"/>
    <property type="molecule type" value="Genomic_DNA"/>
</dbReference>
<proteinExistence type="predicted"/>
<dbReference type="NCBIfam" id="TIGR01764">
    <property type="entry name" value="excise"/>
    <property type="match status" value="1"/>
</dbReference>
<comment type="caution">
    <text evidence="2">The sequence shown here is derived from an EMBL/GenBank/DDBJ whole genome shotgun (WGS) entry which is preliminary data.</text>
</comment>
<feature type="domain" description="Helix-turn-helix" evidence="1">
    <location>
        <begin position="19"/>
        <end position="66"/>
    </location>
</feature>
<dbReference type="GO" id="GO:0003677">
    <property type="term" value="F:DNA binding"/>
    <property type="evidence" value="ECO:0007669"/>
    <property type="project" value="UniProtKB-KW"/>
</dbReference>
<evidence type="ECO:0000313" key="3">
    <source>
        <dbReference type="Proteomes" id="UP000286287"/>
    </source>
</evidence>
<protein>
    <submittedName>
        <fullName evidence="2">DNA-binding protein</fullName>
    </submittedName>
</protein>
<dbReference type="Proteomes" id="UP000286287">
    <property type="component" value="Unassembled WGS sequence"/>
</dbReference>
<reference evidence="2 3" key="1">
    <citation type="submission" date="2018-09" db="EMBL/GenBank/DDBJ databases">
        <authorList>
            <person name="Zhu H."/>
        </authorList>
    </citation>
    <scope>NUCLEOTIDE SEQUENCE [LARGE SCALE GENOMIC DNA]</scope>
    <source>
        <strain evidence="2 3">K2S05-167</strain>
    </source>
</reference>
<organism evidence="2 3">
    <name type="scientific">Deinococcus cavernae</name>
    <dbReference type="NCBI Taxonomy" id="2320857"/>
    <lineage>
        <taxon>Bacteria</taxon>
        <taxon>Thermotogati</taxon>
        <taxon>Deinococcota</taxon>
        <taxon>Deinococci</taxon>
        <taxon>Deinococcales</taxon>
        <taxon>Deinococcaceae</taxon>
        <taxon>Deinococcus</taxon>
    </lineage>
</organism>